<accession>A0A0F8XHR9</accession>
<gene>
    <name evidence="1" type="ORF">LCGC14_2941650</name>
</gene>
<sequence>MSEPKLSEDLQGELGQRLAAGQHAAWREAIQRSEALEARLSKMDGLEIRISDGDVWLHFPNAAISIEGICRFGAPGPIVKKNLRAWRDEALAGEDK</sequence>
<reference evidence="1" key="1">
    <citation type="journal article" date="2015" name="Nature">
        <title>Complex archaea that bridge the gap between prokaryotes and eukaryotes.</title>
        <authorList>
            <person name="Spang A."/>
            <person name="Saw J.H."/>
            <person name="Jorgensen S.L."/>
            <person name="Zaremba-Niedzwiedzka K."/>
            <person name="Martijn J."/>
            <person name="Lind A.E."/>
            <person name="van Eijk R."/>
            <person name="Schleper C."/>
            <person name="Guy L."/>
            <person name="Ettema T.J."/>
        </authorList>
    </citation>
    <scope>NUCLEOTIDE SEQUENCE</scope>
</reference>
<organism evidence="1">
    <name type="scientific">marine sediment metagenome</name>
    <dbReference type="NCBI Taxonomy" id="412755"/>
    <lineage>
        <taxon>unclassified sequences</taxon>
        <taxon>metagenomes</taxon>
        <taxon>ecological metagenomes</taxon>
    </lineage>
</organism>
<dbReference type="EMBL" id="LAZR01059016">
    <property type="protein sequence ID" value="KKK68677.1"/>
    <property type="molecule type" value="Genomic_DNA"/>
</dbReference>
<dbReference type="AlphaFoldDB" id="A0A0F8XHR9"/>
<name>A0A0F8XHR9_9ZZZZ</name>
<proteinExistence type="predicted"/>
<evidence type="ECO:0000313" key="1">
    <source>
        <dbReference type="EMBL" id="KKK68677.1"/>
    </source>
</evidence>
<protein>
    <submittedName>
        <fullName evidence="1">Uncharacterized protein</fullName>
    </submittedName>
</protein>
<comment type="caution">
    <text evidence="1">The sequence shown here is derived from an EMBL/GenBank/DDBJ whole genome shotgun (WGS) entry which is preliminary data.</text>
</comment>